<keyword evidence="2" id="KW-0472">Membrane</keyword>
<organism evidence="3 4">
    <name type="scientific">Granulicella cerasi</name>
    <dbReference type="NCBI Taxonomy" id="741063"/>
    <lineage>
        <taxon>Bacteria</taxon>
        <taxon>Pseudomonadati</taxon>
        <taxon>Acidobacteriota</taxon>
        <taxon>Terriglobia</taxon>
        <taxon>Terriglobales</taxon>
        <taxon>Acidobacteriaceae</taxon>
        <taxon>Granulicella</taxon>
    </lineage>
</organism>
<proteinExistence type="predicted"/>
<feature type="transmembrane region" description="Helical" evidence="2">
    <location>
        <begin position="311"/>
        <end position="329"/>
    </location>
</feature>
<keyword evidence="2" id="KW-0812">Transmembrane</keyword>
<dbReference type="RefSeq" id="WP_263371251.1">
    <property type="nucleotide sequence ID" value="NZ_JAGSYD010000002.1"/>
</dbReference>
<evidence type="ECO:0000256" key="2">
    <source>
        <dbReference type="SAM" id="Phobius"/>
    </source>
</evidence>
<accession>A0ABW1ZBM6</accession>
<feature type="compositionally biased region" description="Pro residues" evidence="1">
    <location>
        <begin position="76"/>
        <end position="90"/>
    </location>
</feature>
<feature type="transmembrane region" description="Helical" evidence="2">
    <location>
        <begin position="350"/>
        <end position="369"/>
    </location>
</feature>
<dbReference type="PANTHER" id="PTHR48125:SF12">
    <property type="entry name" value="AT HOOK TRANSCRIPTION FACTOR FAMILY-RELATED"/>
    <property type="match status" value="1"/>
</dbReference>
<feature type="compositionally biased region" description="Low complexity" evidence="1">
    <location>
        <begin position="189"/>
        <end position="202"/>
    </location>
</feature>
<protein>
    <recommendedName>
        <fullName evidence="5">TM2 domain-containing protein</fullName>
    </recommendedName>
</protein>
<name>A0ABW1ZBM6_9BACT</name>
<dbReference type="PANTHER" id="PTHR48125">
    <property type="entry name" value="LP07818P1"/>
    <property type="match status" value="1"/>
</dbReference>
<keyword evidence="4" id="KW-1185">Reference proteome</keyword>
<feature type="region of interest" description="Disordered" evidence="1">
    <location>
        <begin position="71"/>
        <end position="90"/>
    </location>
</feature>
<reference evidence="4" key="1">
    <citation type="journal article" date="2019" name="Int. J. Syst. Evol. Microbiol.">
        <title>The Global Catalogue of Microorganisms (GCM) 10K type strain sequencing project: providing services to taxonomists for standard genome sequencing and annotation.</title>
        <authorList>
            <consortium name="The Broad Institute Genomics Platform"/>
            <consortium name="The Broad Institute Genome Sequencing Center for Infectious Disease"/>
            <person name="Wu L."/>
            <person name="Ma J."/>
        </authorList>
    </citation>
    <scope>NUCLEOTIDE SEQUENCE [LARGE SCALE GENOMIC DNA]</scope>
    <source>
        <strain evidence="4">CGMCC 1.16026</strain>
    </source>
</reference>
<feature type="transmembrane region" description="Helical" evidence="2">
    <location>
        <begin position="284"/>
        <end position="305"/>
    </location>
</feature>
<feature type="compositionally biased region" description="Pro residues" evidence="1">
    <location>
        <begin position="203"/>
        <end position="217"/>
    </location>
</feature>
<feature type="region of interest" description="Disordered" evidence="1">
    <location>
        <begin position="189"/>
        <end position="219"/>
    </location>
</feature>
<evidence type="ECO:0000256" key="1">
    <source>
        <dbReference type="SAM" id="MobiDB-lite"/>
    </source>
</evidence>
<evidence type="ECO:0008006" key="5">
    <source>
        <dbReference type="Google" id="ProtNLM"/>
    </source>
</evidence>
<comment type="caution">
    <text evidence="3">The sequence shown here is derived from an EMBL/GenBank/DDBJ whole genome shotgun (WGS) entry which is preliminary data.</text>
</comment>
<evidence type="ECO:0000313" key="3">
    <source>
        <dbReference type="EMBL" id="MFC6646812.1"/>
    </source>
</evidence>
<evidence type="ECO:0000313" key="4">
    <source>
        <dbReference type="Proteomes" id="UP001596391"/>
    </source>
</evidence>
<keyword evidence="2" id="KW-1133">Transmembrane helix</keyword>
<sequence length="430" mass="45739">MIDETQGAGWPQDPNSPPQPAASAAETVAYCQDCGRPLTRETIRNVGTGVFCEPCLEIRLGTAGAPPAGAAYTPGAVPPPPPSAAPGTMPPVPGEPSPALAGFLGLIPGVGAMYNGQFAKGIAHIIIFAVLCSFSDHVSEFFGWLVAGWVFYQVFDAIHTARARRDGTPLPNMFGLNDIGERVGIHRNAMQQQQRAAQNPTQPWTPPTPPVTTPPPSSQANWAGYVPPTNFGGGFTQPAPSATQIGSQDFGHTFTGAAMPPVQPNPYASPLPPMPPPQRTGIPMAAIWLIGLGAIFLISNVVPSFHVTERWLTPIILAVVAIGIFIRRMTELDRLRDTTGQEVNYFTISCLRWPIILMTLSILFLLQALNLASFGQTWPVLLIVGGGLAFIRRATAPTVYPAPVWPQQPVAPVAPVTPVADSNEAEKGEF</sequence>
<feature type="region of interest" description="Disordered" evidence="1">
    <location>
        <begin position="1"/>
        <end position="24"/>
    </location>
</feature>
<gene>
    <name evidence="3" type="ORF">ACFQBQ_14730</name>
</gene>
<feature type="transmembrane region" description="Helical" evidence="2">
    <location>
        <begin position="375"/>
        <end position="391"/>
    </location>
</feature>
<dbReference type="Proteomes" id="UP001596391">
    <property type="component" value="Unassembled WGS sequence"/>
</dbReference>
<dbReference type="EMBL" id="JBHSWI010000001">
    <property type="protein sequence ID" value="MFC6646812.1"/>
    <property type="molecule type" value="Genomic_DNA"/>
</dbReference>